<dbReference type="Gene3D" id="3.10.450.50">
    <property type="match status" value="1"/>
</dbReference>
<comment type="caution">
    <text evidence="3">The sequence shown here is derived from an EMBL/GenBank/DDBJ whole genome shotgun (WGS) entry which is preliminary data.</text>
</comment>
<dbReference type="SUPFAM" id="SSF54427">
    <property type="entry name" value="NTF2-like"/>
    <property type="match status" value="1"/>
</dbReference>
<reference evidence="3 4" key="1">
    <citation type="submission" date="2019-11" db="EMBL/GenBank/DDBJ databases">
        <title>Novel species isolated from a subtropical stream in China.</title>
        <authorList>
            <person name="Lu H."/>
        </authorList>
    </citation>
    <scope>NUCLEOTIDE SEQUENCE [LARGE SCALE GENOMIC DNA]</scope>
    <source>
        <strain evidence="3 4">FT92W</strain>
    </source>
</reference>
<feature type="domain" description="DUF4440" evidence="2">
    <location>
        <begin position="37"/>
        <end position="158"/>
    </location>
</feature>
<dbReference type="Proteomes" id="UP000446768">
    <property type="component" value="Unassembled WGS sequence"/>
</dbReference>
<evidence type="ECO:0000256" key="1">
    <source>
        <dbReference type="SAM" id="SignalP"/>
    </source>
</evidence>
<dbReference type="Pfam" id="PF14534">
    <property type="entry name" value="DUF4440"/>
    <property type="match status" value="1"/>
</dbReference>
<dbReference type="EMBL" id="WKJJ01000003">
    <property type="protein sequence ID" value="MRV71093.1"/>
    <property type="molecule type" value="Genomic_DNA"/>
</dbReference>
<gene>
    <name evidence="3" type="ORF">GJ700_05095</name>
</gene>
<evidence type="ECO:0000259" key="2">
    <source>
        <dbReference type="Pfam" id="PF14534"/>
    </source>
</evidence>
<dbReference type="InterPro" id="IPR032710">
    <property type="entry name" value="NTF2-like_dom_sf"/>
</dbReference>
<keyword evidence="1" id="KW-0732">Signal</keyword>
<dbReference type="InterPro" id="IPR027843">
    <property type="entry name" value="DUF4440"/>
</dbReference>
<dbReference type="RefSeq" id="WP_154371594.1">
    <property type="nucleotide sequence ID" value="NZ_WKJJ01000003.1"/>
</dbReference>
<keyword evidence="4" id="KW-1185">Reference proteome</keyword>
<protein>
    <submittedName>
        <fullName evidence="3">DUF4440 domain-containing protein</fullName>
    </submittedName>
</protein>
<proteinExistence type="predicted"/>
<organism evidence="3 4">
    <name type="scientific">Pseudoduganella rivuli</name>
    <dbReference type="NCBI Taxonomy" id="2666085"/>
    <lineage>
        <taxon>Bacteria</taxon>
        <taxon>Pseudomonadati</taxon>
        <taxon>Pseudomonadota</taxon>
        <taxon>Betaproteobacteria</taxon>
        <taxon>Burkholderiales</taxon>
        <taxon>Oxalobacteraceae</taxon>
        <taxon>Telluria group</taxon>
        <taxon>Pseudoduganella</taxon>
    </lineage>
</organism>
<dbReference type="AlphaFoldDB" id="A0A7X2IKC8"/>
<accession>A0A7X2IKC8</accession>
<evidence type="ECO:0000313" key="4">
    <source>
        <dbReference type="Proteomes" id="UP000446768"/>
    </source>
</evidence>
<name>A0A7X2IKC8_9BURK</name>
<feature type="signal peptide" evidence="1">
    <location>
        <begin position="1"/>
        <end position="30"/>
    </location>
</feature>
<evidence type="ECO:0000313" key="3">
    <source>
        <dbReference type="EMBL" id="MRV71093.1"/>
    </source>
</evidence>
<feature type="chain" id="PRO_5031280010" evidence="1">
    <location>
        <begin position="31"/>
        <end position="265"/>
    </location>
</feature>
<sequence>MKQVRTLVVCTAVAAAAAVAGVALPRTAAADPVVEEVQAADAAYWKAYNSCDYAALDALTAEDVEFYHDRGGITRGRADLTGSVRDNICSGRDATVRRDAAKDETQTFLLRRGNEVYGALVSGQHHFFRVMKANGAAVPTDNARFSALWVRQEKGWKLSRVMSYDHQPAVKAGERKAVQLSAAELDGYVGRYAAKIQPVLVFQRAGGNLSVDVGGNAVTLYPMSATTFFMKERDIVVEFQPAANGKSPGFLVVENGAPVDEGVRQ</sequence>